<dbReference type="EMBL" id="KZ613872">
    <property type="protein sequence ID" value="PMD53473.1"/>
    <property type="molecule type" value="Genomic_DNA"/>
</dbReference>
<protein>
    <submittedName>
        <fullName evidence="2">Uncharacterized protein</fullName>
    </submittedName>
</protein>
<name>A0A2J6SS02_9HELO</name>
<organism evidence="2 3">
    <name type="scientific">Hyaloscypha bicolor E</name>
    <dbReference type="NCBI Taxonomy" id="1095630"/>
    <lineage>
        <taxon>Eukaryota</taxon>
        <taxon>Fungi</taxon>
        <taxon>Dikarya</taxon>
        <taxon>Ascomycota</taxon>
        <taxon>Pezizomycotina</taxon>
        <taxon>Leotiomycetes</taxon>
        <taxon>Helotiales</taxon>
        <taxon>Hyaloscyphaceae</taxon>
        <taxon>Hyaloscypha</taxon>
        <taxon>Hyaloscypha bicolor</taxon>
    </lineage>
</organism>
<gene>
    <name evidence="2" type="ORF">K444DRAFT_619018</name>
</gene>
<dbReference type="GeneID" id="36589512"/>
<accession>A0A2J6SS02</accession>
<evidence type="ECO:0000256" key="1">
    <source>
        <dbReference type="SAM" id="MobiDB-lite"/>
    </source>
</evidence>
<keyword evidence="3" id="KW-1185">Reference proteome</keyword>
<proteinExistence type="predicted"/>
<evidence type="ECO:0000313" key="3">
    <source>
        <dbReference type="Proteomes" id="UP000235371"/>
    </source>
</evidence>
<sequence length="186" mass="20459">MLGDRRLYVSEVLIARLAACEEDSRNSAAVGFLGLRALQLGDYLRLRRCETPDLQSQLNGKLTEGMEFLEGNGERVDWMTDKRVSEITIETTAENTYRGLLRALPREPLTGPLRGSAEEASRGSLEATLRNPLGESSRGPFELDVAIADSWEKVSRSEGGVGKAVPQVPLSRIGIVFERSREIIVG</sequence>
<dbReference type="AlphaFoldDB" id="A0A2J6SS02"/>
<reference evidence="2 3" key="1">
    <citation type="submission" date="2016-04" db="EMBL/GenBank/DDBJ databases">
        <title>A degradative enzymes factory behind the ericoid mycorrhizal symbiosis.</title>
        <authorList>
            <consortium name="DOE Joint Genome Institute"/>
            <person name="Martino E."/>
            <person name="Morin E."/>
            <person name="Grelet G."/>
            <person name="Kuo A."/>
            <person name="Kohler A."/>
            <person name="Daghino S."/>
            <person name="Barry K."/>
            <person name="Choi C."/>
            <person name="Cichocki N."/>
            <person name="Clum A."/>
            <person name="Copeland A."/>
            <person name="Hainaut M."/>
            <person name="Haridas S."/>
            <person name="Labutti K."/>
            <person name="Lindquist E."/>
            <person name="Lipzen A."/>
            <person name="Khouja H.-R."/>
            <person name="Murat C."/>
            <person name="Ohm R."/>
            <person name="Olson A."/>
            <person name="Spatafora J."/>
            <person name="Veneault-Fourrey C."/>
            <person name="Henrissat B."/>
            <person name="Grigoriev I."/>
            <person name="Martin F."/>
            <person name="Perotto S."/>
        </authorList>
    </citation>
    <scope>NUCLEOTIDE SEQUENCE [LARGE SCALE GENOMIC DNA]</scope>
    <source>
        <strain evidence="2 3">E</strain>
    </source>
</reference>
<dbReference type="Proteomes" id="UP000235371">
    <property type="component" value="Unassembled WGS sequence"/>
</dbReference>
<dbReference type="InParanoid" id="A0A2J6SS02"/>
<evidence type="ECO:0000313" key="2">
    <source>
        <dbReference type="EMBL" id="PMD53473.1"/>
    </source>
</evidence>
<feature type="region of interest" description="Disordered" evidence="1">
    <location>
        <begin position="108"/>
        <end position="133"/>
    </location>
</feature>
<dbReference type="RefSeq" id="XP_024730377.1">
    <property type="nucleotide sequence ID" value="XM_024881435.1"/>
</dbReference>